<name>A0AC34F4H1_9BILA</name>
<accession>A0AC34F4H1</accession>
<organism evidence="1 2">
    <name type="scientific">Panagrolaimus sp. ES5</name>
    <dbReference type="NCBI Taxonomy" id="591445"/>
    <lineage>
        <taxon>Eukaryota</taxon>
        <taxon>Metazoa</taxon>
        <taxon>Ecdysozoa</taxon>
        <taxon>Nematoda</taxon>
        <taxon>Chromadorea</taxon>
        <taxon>Rhabditida</taxon>
        <taxon>Tylenchina</taxon>
        <taxon>Panagrolaimomorpha</taxon>
        <taxon>Panagrolaimoidea</taxon>
        <taxon>Panagrolaimidae</taxon>
        <taxon>Panagrolaimus</taxon>
    </lineage>
</organism>
<protein>
    <submittedName>
        <fullName evidence="2">Non-specific serine/threonine protein kinase</fullName>
    </submittedName>
</protein>
<dbReference type="Proteomes" id="UP000887579">
    <property type="component" value="Unplaced"/>
</dbReference>
<evidence type="ECO:0000313" key="1">
    <source>
        <dbReference type="Proteomes" id="UP000887579"/>
    </source>
</evidence>
<dbReference type="WBParaSite" id="ES5_v2.g11844.t1">
    <property type="protein sequence ID" value="ES5_v2.g11844.t1"/>
    <property type="gene ID" value="ES5_v2.g11844"/>
</dbReference>
<sequence length="141" mass="16630">MLESWFYLLVELTVGKLPWAAFSRHEKDKIAESKRRARTSGRKQFLAHCPTQYGFFMDLIDRWQFDDMPDYDGLYVMITRLLDVIGVKFDDMYDWETLEKYKQTPPSLTTNEDKLKLFDHCIFASHAELQKLVESSPAPPE</sequence>
<reference evidence="2" key="1">
    <citation type="submission" date="2022-11" db="UniProtKB">
        <authorList>
            <consortium name="WormBaseParasite"/>
        </authorList>
    </citation>
    <scope>IDENTIFICATION</scope>
</reference>
<proteinExistence type="predicted"/>
<evidence type="ECO:0000313" key="2">
    <source>
        <dbReference type="WBParaSite" id="ES5_v2.g11844.t1"/>
    </source>
</evidence>